<feature type="region of interest" description="Disordered" evidence="1">
    <location>
        <begin position="157"/>
        <end position="186"/>
    </location>
</feature>
<sequence length="195" mass="22396">MRRPNQQEVQGRLVGGALTDPTKWRFRDKLATEATERAKTEYRRAEDSCNRRREVSRGWRSILWVTSGVRSGLEGVLCVKMEIEETSSVAVWFQEETSSVVVCLEETSSVAVWFQEETFSVVVWFQEETSSVVVWFQEETSSVAVWFQEETSSVGSVSATENTSRSATPNQSLKRVGRKRKKQSKTTMKLQYKFM</sequence>
<evidence type="ECO:0000256" key="1">
    <source>
        <dbReference type="SAM" id="MobiDB-lite"/>
    </source>
</evidence>
<name>A0A7R8VV26_TIMDO</name>
<feature type="compositionally biased region" description="Basic residues" evidence="1">
    <location>
        <begin position="175"/>
        <end position="184"/>
    </location>
</feature>
<proteinExistence type="predicted"/>
<feature type="compositionally biased region" description="Polar residues" evidence="1">
    <location>
        <begin position="157"/>
        <end position="173"/>
    </location>
</feature>
<protein>
    <submittedName>
        <fullName evidence="2">Uncharacterized protein</fullName>
    </submittedName>
</protein>
<gene>
    <name evidence="2" type="ORF">TDIB3V08_LOCUS11556</name>
</gene>
<organism evidence="2">
    <name type="scientific">Timema douglasi</name>
    <name type="common">Walking stick</name>
    <dbReference type="NCBI Taxonomy" id="61478"/>
    <lineage>
        <taxon>Eukaryota</taxon>
        <taxon>Metazoa</taxon>
        <taxon>Ecdysozoa</taxon>
        <taxon>Arthropoda</taxon>
        <taxon>Hexapoda</taxon>
        <taxon>Insecta</taxon>
        <taxon>Pterygota</taxon>
        <taxon>Neoptera</taxon>
        <taxon>Polyneoptera</taxon>
        <taxon>Phasmatodea</taxon>
        <taxon>Timematodea</taxon>
        <taxon>Timematoidea</taxon>
        <taxon>Timematidae</taxon>
        <taxon>Timema</taxon>
    </lineage>
</organism>
<evidence type="ECO:0000313" key="2">
    <source>
        <dbReference type="EMBL" id="CAD7205405.1"/>
    </source>
</evidence>
<reference evidence="2" key="1">
    <citation type="submission" date="2020-11" db="EMBL/GenBank/DDBJ databases">
        <authorList>
            <person name="Tran Van P."/>
        </authorList>
    </citation>
    <scope>NUCLEOTIDE SEQUENCE</scope>
</reference>
<dbReference type="AlphaFoldDB" id="A0A7R8VV26"/>
<dbReference type="EMBL" id="OA575008">
    <property type="protein sequence ID" value="CAD7205405.1"/>
    <property type="molecule type" value="Genomic_DNA"/>
</dbReference>
<accession>A0A7R8VV26</accession>